<accession>A0A413RKN5</accession>
<dbReference type="EMBL" id="QWKP01000200">
    <property type="protein sequence ID" value="RHA39933.1"/>
    <property type="molecule type" value="Genomic_DNA"/>
</dbReference>
<dbReference type="AlphaFoldDB" id="A0A413RKN5"/>
<dbReference type="SUPFAM" id="SSF160904">
    <property type="entry name" value="Jann2411-like"/>
    <property type="match status" value="1"/>
</dbReference>
<dbReference type="Gene3D" id="1.10.3300.10">
    <property type="entry name" value="Jann2411-like domain"/>
    <property type="match status" value="1"/>
</dbReference>
<dbReference type="Proteomes" id="UP000283374">
    <property type="component" value="Unassembled WGS sequence"/>
</dbReference>
<dbReference type="InterPro" id="IPR010852">
    <property type="entry name" value="ABATE"/>
</dbReference>
<evidence type="ECO:0000259" key="1">
    <source>
        <dbReference type="Pfam" id="PF11706"/>
    </source>
</evidence>
<reference evidence="2 3" key="1">
    <citation type="submission" date="2018-08" db="EMBL/GenBank/DDBJ databases">
        <title>Cellulomonas rhizosphaerae sp. nov., a novel actinomycete isolated from soil.</title>
        <authorList>
            <person name="Tian Y."/>
        </authorList>
    </citation>
    <scope>NUCLEOTIDE SEQUENCE [LARGE SCALE GENOMIC DNA]</scope>
    <source>
        <strain evidence="2 3">NEAU-TCZ24</strain>
    </source>
</reference>
<dbReference type="InterPro" id="IPR023286">
    <property type="entry name" value="ABATE_dom_sf"/>
</dbReference>
<name>A0A413RKN5_9CELL</name>
<keyword evidence="3" id="KW-1185">Reference proteome</keyword>
<dbReference type="InterPro" id="IPR021005">
    <property type="entry name" value="Znf_CGNR"/>
</dbReference>
<dbReference type="PANTHER" id="PTHR35525">
    <property type="entry name" value="BLL6575 PROTEIN"/>
    <property type="match status" value="1"/>
</dbReference>
<comment type="caution">
    <text evidence="2">The sequence shown here is derived from an EMBL/GenBank/DDBJ whole genome shotgun (WGS) entry which is preliminary data.</text>
</comment>
<sequence length="171" mass="18700">MVTTILVLVPAVKDPLLAWISLGDEPGVAPAPLERVRALLNTDDRFHGIEHLGPEVPREVVGVRDALRAHLLDEGPAELDALATSHPVVVALGAEPRLVPLSATDVVAGLLAEVYEAQRDGSWQRLKACANPDCQWIYYDASRNRSGRWCSMGECGDVMKARAYRERGRRA</sequence>
<protein>
    <submittedName>
        <fullName evidence="2">CGNR zinc finger domain-containing protein</fullName>
    </submittedName>
</protein>
<feature type="domain" description="Zinc finger CGNR" evidence="1">
    <location>
        <begin position="125"/>
        <end position="167"/>
    </location>
</feature>
<dbReference type="Pfam" id="PF11706">
    <property type="entry name" value="zf-CGNR"/>
    <property type="match status" value="1"/>
</dbReference>
<dbReference type="PANTHER" id="PTHR35525:SF3">
    <property type="entry name" value="BLL6575 PROTEIN"/>
    <property type="match status" value="1"/>
</dbReference>
<evidence type="ECO:0000313" key="2">
    <source>
        <dbReference type="EMBL" id="RHA39933.1"/>
    </source>
</evidence>
<organism evidence="2 3">
    <name type="scientific">Cellulomonas rhizosphaerae</name>
    <dbReference type="NCBI Taxonomy" id="2293719"/>
    <lineage>
        <taxon>Bacteria</taxon>
        <taxon>Bacillati</taxon>
        <taxon>Actinomycetota</taxon>
        <taxon>Actinomycetes</taxon>
        <taxon>Micrococcales</taxon>
        <taxon>Cellulomonadaceae</taxon>
        <taxon>Cellulomonas</taxon>
    </lineage>
</organism>
<gene>
    <name evidence="2" type="ORF">D1825_10960</name>
</gene>
<proteinExistence type="predicted"/>
<evidence type="ECO:0000313" key="3">
    <source>
        <dbReference type="Proteomes" id="UP000283374"/>
    </source>
</evidence>